<keyword evidence="6" id="KW-0539">Nucleus</keyword>
<protein>
    <recommendedName>
        <fullName evidence="9">C2H2-type domain-containing protein</fullName>
    </recommendedName>
</protein>
<dbReference type="GO" id="GO:0008270">
    <property type="term" value="F:zinc ion binding"/>
    <property type="evidence" value="ECO:0007669"/>
    <property type="project" value="UniProtKB-KW"/>
</dbReference>
<feature type="compositionally biased region" description="Low complexity" evidence="8">
    <location>
        <begin position="337"/>
        <end position="349"/>
    </location>
</feature>
<comment type="caution">
    <text evidence="10">The sequence shown here is derived from an EMBL/GenBank/DDBJ whole genome shotgun (WGS) entry which is preliminary data.</text>
</comment>
<dbReference type="SMART" id="SM00355">
    <property type="entry name" value="ZnF_C2H2"/>
    <property type="match status" value="14"/>
</dbReference>
<evidence type="ECO:0000256" key="7">
    <source>
        <dbReference type="PROSITE-ProRule" id="PRU00042"/>
    </source>
</evidence>
<feature type="domain" description="C2H2-type" evidence="9">
    <location>
        <begin position="440"/>
        <end position="468"/>
    </location>
</feature>
<evidence type="ECO:0000256" key="2">
    <source>
        <dbReference type="ARBA" id="ARBA00022723"/>
    </source>
</evidence>
<dbReference type="GO" id="GO:0000981">
    <property type="term" value="F:DNA-binding transcription factor activity, RNA polymerase II-specific"/>
    <property type="evidence" value="ECO:0007669"/>
    <property type="project" value="TreeGrafter"/>
</dbReference>
<dbReference type="Gene3D" id="3.30.160.60">
    <property type="entry name" value="Classic Zinc Finger"/>
    <property type="match status" value="5"/>
</dbReference>
<accession>A0AAD9NJ61</accession>
<feature type="domain" description="C2H2-type" evidence="9">
    <location>
        <begin position="1130"/>
        <end position="1157"/>
    </location>
</feature>
<dbReference type="Proteomes" id="UP001209878">
    <property type="component" value="Unassembled WGS sequence"/>
</dbReference>
<feature type="domain" description="C2H2-type" evidence="9">
    <location>
        <begin position="1102"/>
        <end position="1129"/>
    </location>
</feature>
<name>A0AAD9NJ61_RIDPI</name>
<evidence type="ECO:0000256" key="6">
    <source>
        <dbReference type="ARBA" id="ARBA00023242"/>
    </source>
</evidence>
<sequence length="1217" mass="134490">MMWRCLLKRYLGRERESGNEATFNYGQQGSAALCFSANSVMPERMSNTDTADSTKQNGGDGFILTEVISNGEAIIRCDSDNKGSCAEQTNNWSHTDTSNQDTVARHDIVDISGDDQESSIEIKREVISDDGGDFSVCLNDEFALSDSSPGSGQFNSTSDQYLQEMACEFCQLLVADFATLTEHCSSVHQAYTCPSCYRSFLQFTDYETHLQVHCKDRVTHSPSKAGRQSICPTGHKCGVCGLVPETSTDMLGHLSAAHEFDSIFTCSLCSQYFPNMPTFVIHRKLTHSNVQECRCKTCDICFTAAEFAHHKQECSNNVLVTFSGAAHSNVNGYGGNQSVSHASEQSSQSDTGDVVKLEPKFSEQNFTDDSARNGEDRHLQNVGLQDGVAYSCDGFTTHSTNTDDGVLYGNPLEMSTGTPRGGFRSRIQKNLSARQSQGQFSCQNCFEMFAQFNEYEVHCRLRHGSISPGRPITLMLNAKCGFTYNTDTDMTAAEMWSSYYQMTVTQLIQESLVKLCMEHVPWSDTLEIDGIVCIARGDDSKQLVVKIHQVLDVTSQKESKHLIGDCDKEESHVDTKVECCSSSQDEQHIEDMADALVNDSTVDAIETPSTDIGCVQSGVQSDLVPVAPTTPIWRWRSSSLPCPGVTEPQSERDVDGVNDDDVEPSPLSDKELTCKKCGATVHGVSQLQSHTAKAHSRYMCRHCLNTFSLRCNLRRHERLHAGLKPYSCDVCSKSFARSTDLKIHLARHTIGTAASPLTCSRCPKTFTGLSSLRWHMYKTHQQQDTVQQCSICSQVFFDRVAYLAHCKLHVDSVGDTVTDREVDESMVDDGDSDGNSCQKTDAAVTAVTVTAACPAMVSILKMNVTQHGARHDVSTNGSWQLDKLLDQPVLSLPQSLSQSVSQSTSQSVSVFDGRNVPGVSHVTVGDTGKRLLTQLLMTAADARRSKRRKGRPVKHVALPDVISSDRSDTDVSDVSVDHPSQCRTNGAEKVDTVSRNNSLTLLQLGTPLLASTPSNNHDIKPVVCDVQSLTMPSGPQPVDTDVQAKTEVTISGPDGNTSEPDKPSDTSSVERKGYICNRLNCGKVFVGFSKYELHYIEKHDRYPCHFCDNSFTGRNNRIRHEKSHTGGKSYRCKDCARMFSRPDSLREHQFTHTASYREQKCRICGATYDKKAQLLSHMKKCFRGMRIVDYSTDSVEVRLPKRVKKEDESTLEDSFAT</sequence>
<dbReference type="FunFam" id="3.30.160.60:FF:000072">
    <property type="entry name" value="zinc finger protein 143 isoform X1"/>
    <property type="match status" value="1"/>
</dbReference>
<feature type="domain" description="C2H2-type" evidence="9">
    <location>
        <begin position="726"/>
        <end position="749"/>
    </location>
</feature>
<feature type="domain" description="C2H2-type" evidence="9">
    <location>
        <begin position="698"/>
        <end position="725"/>
    </location>
</feature>
<organism evidence="10 11">
    <name type="scientific">Ridgeia piscesae</name>
    <name type="common">Tubeworm</name>
    <dbReference type="NCBI Taxonomy" id="27915"/>
    <lineage>
        <taxon>Eukaryota</taxon>
        <taxon>Metazoa</taxon>
        <taxon>Spiralia</taxon>
        <taxon>Lophotrochozoa</taxon>
        <taxon>Annelida</taxon>
        <taxon>Polychaeta</taxon>
        <taxon>Sedentaria</taxon>
        <taxon>Canalipalpata</taxon>
        <taxon>Sabellida</taxon>
        <taxon>Siboglinidae</taxon>
        <taxon>Ridgeia</taxon>
    </lineage>
</organism>
<dbReference type="PANTHER" id="PTHR24394">
    <property type="entry name" value="ZINC FINGER PROTEIN"/>
    <property type="match status" value="1"/>
</dbReference>
<evidence type="ECO:0000256" key="1">
    <source>
        <dbReference type="ARBA" id="ARBA00004123"/>
    </source>
</evidence>
<keyword evidence="2" id="KW-0479">Metal-binding</keyword>
<dbReference type="Pfam" id="PF00096">
    <property type="entry name" value="zf-C2H2"/>
    <property type="match status" value="3"/>
</dbReference>
<evidence type="ECO:0000259" key="9">
    <source>
        <dbReference type="PROSITE" id="PS50157"/>
    </source>
</evidence>
<reference evidence="10" key="1">
    <citation type="journal article" date="2023" name="Mol. Biol. Evol.">
        <title>Third-Generation Sequencing Reveals the Adaptive Role of the Epigenome in Three Deep-Sea Polychaetes.</title>
        <authorList>
            <person name="Perez M."/>
            <person name="Aroh O."/>
            <person name="Sun Y."/>
            <person name="Lan Y."/>
            <person name="Juniper S.K."/>
            <person name="Young C.R."/>
            <person name="Angers B."/>
            <person name="Qian P.Y."/>
        </authorList>
    </citation>
    <scope>NUCLEOTIDE SEQUENCE</scope>
    <source>
        <strain evidence="10">R07B-5</strain>
    </source>
</reference>
<dbReference type="PROSITE" id="PS50157">
    <property type="entry name" value="ZINC_FINGER_C2H2_2"/>
    <property type="match status" value="8"/>
</dbReference>
<comment type="subcellular location">
    <subcellularLocation>
        <location evidence="1">Nucleus</location>
    </subcellularLocation>
</comment>
<keyword evidence="5" id="KW-0862">Zinc</keyword>
<dbReference type="GO" id="GO:0005634">
    <property type="term" value="C:nucleus"/>
    <property type="evidence" value="ECO:0007669"/>
    <property type="project" value="UniProtKB-SubCell"/>
</dbReference>
<dbReference type="InterPro" id="IPR036236">
    <property type="entry name" value="Znf_C2H2_sf"/>
</dbReference>
<keyword evidence="11" id="KW-1185">Reference proteome</keyword>
<evidence type="ECO:0000313" key="11">
    <source>
        <dbReference type="Proteomes" id="UP001209878"/>
    </source>
</evidence>
<feature type="domain" description="C2H2-type" evidence="9">
    <location>
        <begin position="264"/>
        <end position="292"/>
    </location>
</feature>
<dbReference type="SUPFAM" id="SSF57667">
    <property type="entry name" value="beta-beta-alpha zinc fingers"/>
    <property type="match status" value="3"/>
</dbReference>
<evidence type="ECO:0000256" key="3">
    <source>
        <dbReference type="ARBA" id="ARBA00022737"/>
    </source>
</evidence>
<keyword evidence="3" id="KW-0677">Repeat</keyword>
<feature type="region of interest" description="Disordered" evidence="8">
    <location>
        <begin position="964"/>
        <end position="987"/>
    </location>
</feature>
<dbReference type="InterPro" id="IPR013087">
    <property type="entry name" value="Znf_C2H2_type"/>
</dbReference>
<evidence type="ECO:0000256" key="5">
    <source>
        <dbReference type="ARBA" id="ARBA00022833"/>
    </source>
</evidence>
<gene>
    <name evidence="10" type="ORF">NP493_1156g02017</name>
</gene>
<evidence type="ECO:0000313" key="10">
    <source>
        <dbReference type="EMBL" id="KAK2170246.1"/>
    </source>
</evidence>
<proteinExistence type="predicted"/>
<evidence type="ECO:0000256" key="4">
    <source>
        <dbReference type="ARBA" id="ARBA00022771"/>
    </source>
</evidence>
<feature type="region of interest" description="Disordered" evidence="8">
    <location>
        <begin position="642"/>
        <end position="667"/>
    </location>
</feature>
<feature type="compositionally biased region" description="Basic and acidic residues" evidence="8">
    <location>
        <begin position="1059"/>
        <end position="1069"/>
    </location>
</feature>
<feature type="domain" description="C2H2-type" evidence="9">
    <location>
        <begin position="191"/>
        <end position="218"/>
    </location>
</feature>
<dbReference type="EMBL" id="JAODUO010001155">
    <property type="protein sequence ID" value="KAK2170246.1"/>
    <property type="molecule type" value="Genomic_DNA"/>
</dbReference>
<keyword evidence="4 7" id="KW-0863">Zinc-finger</keyword>
<dbReference type="PROSITE" id="PS00028">
    <property type="entry name" value="ZINC_FINGER_C2H2_1"/>
    <property type="match status" value="10"/>
</dbReference>
<dbReference type="AlphaFoldDB" id="A0AAD9NJ61"/>
<evidence type="ECO:0000256" key="8">
    <source>
        <dbReference type="SAM" id="MobiDB-lite"/>
    </source>
</evidence>
<feature type="region of interest" description="Disordered" evidence="8">
    <location>
        <begin position="1048"/>
        <end position="1069"/>
    </location>
</feature>
<feature type="domain" description="C2H2-type" evidence="9">
    <location>
        <begin position="757"/>
        <end position="785"/>
    </location>
</feature>
<feature type="region of interest" description="Disordered" evidence="8">
    <location>
        <begin position="333"/>
        <end position="353"/>
    </location>
</feature>
<dbReference type="PANTHER" id="PTHR24394:SF29">
    <property type="entry name" value="MYONEURIN"/>
    <property type="match status" value="1"/>
</dbReference>
<feature type="compositionally biased region" description="Polar residues" evidence="8">
    <location>
        <begin position="1048"/>
        <end position="1058"/>
    </location>
</feature>